<keyword evidence="2 3" id="KW-0378">Hydrolase</keyword>
<dbReference type="InterPro" id="IPR029058">
    <property type="entry name" value="AB_hydrolase_fold"/>
</dbReference>
<dbReference type="AlphaFoldDB" id="A0A9P6H5K2"/>
<evidence type="ECO:0000259" key="5">
    <source>
        <dbReference type="Pfam" id="PF00135"/>
    </source>
</evidence>
<dbReference type="SUPFAM" id="SSF53474">
    <property type="entry name" value="alpha/beta-Hydrolases"/>
    <property type="match status" value="1"/>
</dbReference>
<gene>
    <name evidence="6" type="ORF">BJ322DRAFT_1012991</name>
</gene>
<evidence type="ECO:0000256" key="4">
    <source>
        <dbReference type="SAM" id="Phobius"/>
    </source>
</evidence>
<evidence type="ECO:0000256" key="2">
    <source>
        <dbReference type="ARBA" id="ARBA00022801"/>
    </source>
</evidence>
<evidence type="ECO:0000313" key="6">
    <source>
        <dbReference type="EMBL" id="KAF9779504.1"/>
    </source>
</evidence>
<evidence type="ECO:0000256" key="3">
    <source>
        <dbReference type="RuleBase" id="RU361235"/>
    </source>
</evidence>
<evidence type="ECO:0000256" key="1">
    <source>
        <dbReference type="ARBA" id="ARBA00005964"/>
    </source>
</evidence>
<proteinExistence type="inferred from homology"/>
<organism evidence="6 7">
    <name type="scientific">Thelephora terrestris</name>
    <dbReference type="NCBI Taxonomy" id="56493"/>
    <lineage>
        <taxon>Eukaryota</taxon>
        <taxon>Fungi</taxon>
        <taxon>Dikarya</taxon>
        <taxon>Basidiomycota</taxon>
        <taxon>Agaricomycotina</taxon>
        <taxon>Agaricomycetes</taxon>
        <taxon>Thelephorales</taxon>
        <taxon>Thelephoraceae</taxon>
        <taxon>Thelephora</taxon>
    </lineage>
</organism>
<dbReference type="PANTHER" id="PTHR11559">
    <property type="entry name" value="CARBOXYLESTERASE"/>
    <property type="match status" value="1"/>
</dbReference>
<comment type="similarity">
    <text evidence="1 3">Belongs to the type-B carboxylesterase/lipase family.</text>
</comment>
<sequence>MNSLNERLSSGSISLLCLLIVLSGYTFWFGRRPHYSLDDGPSLPTVRLDRATLVGKHQGQTETFQGIPYARPPVGKLRFRKPEPIPSYAGRILATQSGFSCPQMPPNLIPPEGLSDGAVGYTKMIRAAYPDSEDCLNLDIVRPAGATPDSRFPVVVWFFGGGLQFGGISRNNGIPVVARSVEMGTPIIFVAMNYSPSHAFGFLAGKEVKAAGVSNLGLRDQREALRWVQRHISAFGGDPTKVTLWGQSAGGISVGSQIVTNQGDNEGLFRGAIMQSGSPQTATDISGGQRNYDRLVSDMGCARADDTLECLRDVPYKKLKQGVEDMSPGMFTYKGLSLTWPITVDNDFLSDTPISLVRTGSVTKVPVLIGNVDDEGTLFALAVANITTDVQVREYVQETYMKGAPEAEVDRVMSLYPNDPTKGSPFNTGDRNLLSPQFKRMAAFIGDMAFIAARRYFAQSRSDKQPVYVFLSERFKGLEHLGAAHSSDLADPFSGGITADYFIQFITHMDPNGRSMSPRSILPWPRYSNELPSVMRFFHDDIPASLGMDDYRKDALDNWNRLVLEVPATP</sequence>
<dbReference type="InterPro" id="IPR050309">
    <property type="entry name" value="Type-B_Carboxylest/Lipase"/>
</dbReference>
<protein>
    <recommendedName>
        <fullName evidence="3">Carboxylic ester hydrolase</fullName>
        <ecNumber evidence="3">3.1.1.-</ecNumber>
    </recommendedName>
</protein>
<comment type="caution">
    <text evidence="6">The sequence shown here is derived from an EMBL/GenBank/DDBJ whole genome shotgun (WGS) entry which is preliminary data.</text>
</comment>
<feature type="domain" description="Carboxylesterase type B" evidence="5">
    <location>
        <begin position="45"/>
        <end position="495"/>
    </location>
</feature>
<dbReference type="Pfam" id="PF00135">
    <property type="entry name" value="COesterase"/>
    <property type="match status" value="1"/>
</dbReference>
<dbReference type="InterPro" id="IPR019826">
    <property type="entry name" value="Carboxylesterase_B_AS"/>
</dbReference>
<evidence type="ECO:0000313" key="7">
    <source>
        <dbReference type="Proteomes" id="UP000736335"/>
    </source>
</evidence>
<reference evidence="6" key="1">
    <citation type="journal article" date="2020" name="Nat. Commun.">
        <title>Large-scale genome sequencing of mycorrhizal fungi provides insights into the early evolution of symbiotic traits.</title>
        <authorList>
            <person name="Miyauchi S."/>
            <person name="Kiss E."/>
            <person name="Kuo A."/>
            <person name="Drula E."/>
            <person name="Kohler A."/>
            <person name="Sanchez-Garcia M."/>
            <person name="Morin E."/>
            <person name="Andreopoulos B."/>
            <person name="Barry K.W."/>
            <person name="Bonito G."/>
            <person name="Buee M."/>
            <person name="Carver A."/>
            <person name="Chen C."/>
            <person name="Cichocki N."/>
            <person name="Clum A."/>
            <person name="Culley D."/>
            <person name="Crous P.W."/>
            <person name="Fauchery L."/>
            <person name="Girlanda M."/>
            <person name="Hayes R.D."/>
            <person name="Keri Z."/>
            <person name="LaButti K."/>
            <person name="Lipzen A."/>
            <person name="Lombard V."/>
            <person name="Magnuson J."/>
            <person name="Maillard F."/>
            <person name="Murat C."/>
            <person name="Nolan M."/>
            <person name="Ohm R.A."/>
            <person name="Pangilinan J."/>
            <person name="Pereira M.F."/>
            <person name="Perotto S."/>
            <person name="Peter M."/>
            <person name="Pfister S."/>
            <person name="Riley R."/>
            <person name="Sitrit Y."/>
            <person name="Stielow J.B."/>
            <person name="Szollosi G."/>
            <person name="Zifcakova L."/>
            <person name="Stursova M."/>
            <person name="Spatafora J.W."/>
            <person name="Tedersoo L."/>
            <person name="Vaario L.M."/>
            <person name="Yamada A."/>
            <person name="Yan M."/>
            <person name="Wang P."/>
            <person name="Xu J."/>
            <person name="Bruns T."/>
            <person name="Baldrian P."/>
            <person name="Vilgalys R."/>
            <person name="Dunand C."/>
            <person name="Henrissat B."/>
            <person name="Grigoriev I.V."/>
            <person name="Hibbett D."/>
            <person name="Nagy L.G."/>
            <person name="Martin F.M."/>
        </authorList>
    </citation>
    <scope>NUCLEOTIDE SEQUENCE</scope>
    <source>
        <strain evidence="6">UH-Tt-Lm1</strain>
    </source>
</reference>
<dbReference type="EC" id="3.1.1.-" evidence="3"/>
<keyword evidence="4" id="KW-1133">Transmembrane helix</keyword>
<dbReference type="PROSITE" id="PS00122">
    <property type="entry name" value="CARBOXYLESTERASE_B_1"/>
    <property type="match status" value="1"/>
</dbReference>
<keyword evidence="4" id="KW-0812">Transmembrane</keyword>
<dbReference type="Proteomes" id="UP000736335">
    <property type="component" value="Unassembled WGS sequence"/>
</dbReference>
<dbReference type="Gene3D" id="3.40.50.1820">
    <property type="entry name" value="alpha/beta hydrolase"/>
    <property type="match status" value="1"/>
</dbReference>
<feature type="transmembrane region" description="Helical" evidence="4">
    <location>
        <begin position="12"/>
        <end position="30"/>
    </location>
</feature>
<keyword evidence="4" id="KW-0472">Membrane</keyword>
<dbReference type="OrthoDB" id="408631at2759"/>
<dbReference type="InterPro" id="IPR002018">
    <property type="entry name" value="CarbesteraseB"/>
</dbReference>
<dbReference type="EMBL" id="WIUZ02000019">
    <property type="protein sequence ID" value="KAF9779504.1"/>
    <property type="molecule type" value="Genomic_DNA"/>
</dbReference>
<name>A0A9P6H5K2_9AGAM</name>
<dbReference type="GO" id="GO:0016787">
    <property type="term" value="F:hydrolase activity"/>
    <property type="evidence" value="ECO:0007669"/>
    <property type="project" value="UniProtKB-KW"/>
</dbReference>
<accession>A0A9P6H5K2</accession>
<keyword evidence="7" id="KW-1185">Reference proteome</keyword>
<reference evidence="6" key="2">
    <citation type="submission" date="2020-11" db="EMBL/GenBank/DDBJ databases">
        <authorList>
            <consortium name="DOE Joint Genome Institute"/>
            <person name="Kuo A."/>
            <person name="Miyauchi S."/>
            <person name="Kiss E."/>
            <person name="Drula E."/>
            <person name="Kohler A."/>
            <person name="Sanchez-Garcia M."/>
            <person name="Andreopoulos B."/>
            <person name="Barry K.W."/>
            <person name="Bonito G."/>
            <person name="Buee M."/>
            <person name="Carver A."/>
            <person name="Chen C."/>
            <person name="Cichocki N."/>
            <person name="Clum A."/>
            <person name="Culley D."/>
            <person name="Crous P.W."/>
            <person name="Fauchery L."/>
            <person name="Girlanda M."/>
            <person name="Hayes R."/>
            <person name="Keri Z."/>
            <person name="Labutti K."/>
            <person name="Lipzen A."/>
            <person name="Lombard V."/>
            <person name="Magnuson J."/>
            <person name="Maillard F."/>
            <person name="Morin E."/>
            <person name="Murat C."/>
            <person name="Nolan M."/>
            <person name="Ohm R."/>
            <person name="Pangilinan J."/>
            <person name="Pereira M."/>
            <person name="Perotto S."/>
            <person name="Peter M."/>
            <person name="Riley R."/>
            <person name="Sitrit Y."/>
            <person name="Stielow B."/>
            <person name="Szollosi G."/>
            <person name="Zifcakova L."/>
            <person name="Stursova M."/>
            <person name="Spatafora J.W."/>
            <person name="Tedersoo L."/>
            <person name="Vaario L.-M."/>
            <person name="Yamada A."/>
            <person name="Yan M."/>
            <person name="Wang P."/>
            <person name="Xu J."/>
            <person name="Bruns T."/>
            <person name="Baldrian P."/>
            <person name="Vilgalys R."/>
            <person name="Henrissat B."/>
            <person name="Grigoriev I.V."/>
            <person name="Hibbett D."/>
            <person name="Nagy L.G."/>
            <person name="Martin F.M."/>
        </authorList>
    </citation>
    <scope>NUCLEOTIDE SEQUENCE</scope>
    <source>
        <strain evidence="6">UH-Tt-Lm1</strain>
    </source>
</reference>